<dbReference type="PANTHER" id="PTHR20836">
    <property type="entry name" value="DIHYDRODIPICOLINATE REDUCTASE"/>
    <property type="match status" value="1"/>
</dbReference>
<dbReference type="InterPro" id="IPR000846">
    <property type="entry name" value="DapB_N"/>
</dbReference>
<name>A0A382YBK3_9ZZZZ</name>
<dbReference type="EMBL" id="UINC01174206">
    <property type="protein sequence ID" value="SVD80215.1"/>
    <property type="molecule type" value="Genomic_DNA"/>
</dbReference>
<dbReference type="InterPro" id="IPR036291">
    <property type="entry name" value="NAD(P)-bd_dom_sf"/>
</dbReference>
<dbReference type="GO" id="GO:0008839">
    <property type="term" value="F:4-hydroxy-tetrahydrodipicolinate reductase"/>
    <property type="evidence" value="ECO:0007669"/>
    <property type="project" value="InterPro"/>
</dbReference>
<evidence type="ECO:0000256" key="1">
    <source>
        <dbReference type="ARBA" id="ARBA00022857"/>
    </source>
</evidence>
<dbReference type="Gene3D" id="3.40.50.720">
    <property type="entry name" value="NAD(P)-binding Rossmann-like Domain"/>
    <property type="match status" value="1"/>
</dbReference>
<evidence type="ECO:0000313" key="4">
    <source>
        <dbReference type="EMBL" id="SVD80215.1"/>
    </source>
</evidence>
<gene>
    <name evidence="4" type="ORF">METZ01_LOCUS433069</name>
</gene>
<dbReference type="SUPFAM" id="SSF51735">
    <property type="entry name" value="NAD(P)-binding Rossmann-fold domains"/>
    <property type="match status" value="1"/>
</dbReference>
<dbReference type="InterPro" id="IPR023940">
    <property type="entry name" value="DHDPR_bac"/>
</dbReference>
<sequence>MIKIVVIGVSGRMGRAIIECIEDTQGVAIAGGTEYIGHSSIGRDLGELAGIGKKEISVVENVEDALVNCDVIIDFSTPESSIKTLNAAVSCDRSIVIGTT</sequence>
<proteinExistence type="predicted"/>
<dbReference type="PANTHER" id="PTHR20836:SF0">
    <property type="entry name" value="4-HYDROXY-TETRAHYDRODIPICOLINATE REDUCTASE 1, CHLOROPLASTIC-RELATED"/>
    <property type="match status" value="1"/>
</dbReference>
<organism evidence="4">
    <name type="scientific">marine metagenome</name>
    <dbReference type="NCBI Taxonomy" id="408172"/>
    <lineage>
        <taxon>unclassified sequences</taxon>
        <taxon>metagenomes</taxon>
        <taxon>ecological metagenomes</taxon>
    </lineage>
</organism>
<reference evidence="4" key="1">
    <citation type="submission" date="2018-05" db="EMBL/GenBank/DDBJ databases">
        <authorList>
            <person name="Lanie J.A."/>
            <person name="Ng W.-L."/>
            <person name="Kazmierczak K.M."/>
            <person name="Andrzejewski T.M."/>
            <person name="Davidsen T.M."/>
            <person name="Wayne K.J."/>
            <person name="Tettelin H."/>
            <person name="Glass J.I."/>
            <person name="Rusch D."/>
            <person name="Podicherti R."/>
            <person name="Tsui H.-C.T."/>
            <person name="Winkler M.E."/>
        </authorList>
    </citation>
    <scope>NUCLEOTIDE SEQUENCE</scope>
</reference>
<dbReference type="CDD" id="cd02274">
    <property type="entry name" value="DHDPR_N"/>
    <property type="match status" value="1"/>
</dbReference>
<evidence type="ECO:0000256" key="2">
    <source>
        <dbReference type="ARBA" id="ARBA00023002"/>
    </source>
</evidence>
<keyword evidence="2" id="KW-0560">Oxidoreductase</keyword>
<accession>A0A382YBK3</accession>
<feature type="domain" description="Dihydrodipicolinate reductase N-terminal" evidence="3">
    <location>
        <begin position="2"/>
        <end position="100"/>
    </location>
</feature>
<dbReference type="GO" id="GO:0019877">
    <property type="term" value="P:diaminopimelate biosynthetic process"/>
    <property type="evidence" value="ECO:0007669"/>
    <property type="project" value="TreeGrafter"/>
</dbReference>
<evidence type="ECO:0000259" key="3">
    <source>
        <dbReference type="Pfam" id="PF01113"/>
    </source>
</evidence>
<feature type="non-terminal residue" evidence="4">
    <location>
        <position position="100"/>
    </location>
</feature>
<dbReference type="Pfam" id="PF01113">
    <property type="entry name" value="DapB_N"/>
    <property type="match status" value="1"/>
</dbReference>
<protein>
    <recommendedName>
        <fullName evidence="3">Dihydrodipicolinate reductase N-terminal domain-containing protein</fullName>
    </recommendedName>
</protein>
<dbReference type="GO" id="GO:0005829">
    <property type="term" value="C:cytosol"/>
    <property type="evidence" value="ECO:0007669"/>
    <property type="project" value="TreeGrafter"/>
</dbReference>
<dbReference type="GO" id="GO:0009089">
    <property type="term" value="P:lysine biosynthetic process via diaminopimelate"/>
    <property type="evidence" value="ECO:0007669"/>
    <property type="project" value="InterPro"/>
</dbReference>
<dbReference type="AlphaFoldDB" id="A0A382YBK3"/>
<keyword evidence="1" id="KW-0521">NADP</keyword>